<reference evidence="3" key="2">
    <citation type="submission" date="2013-10" db="EMBL/GenBank/DDBJ databases">
        <authorList>
            <person name="Aslett M."/>
        </authorList>
    </citation>
    <scope>NUCLEOTIDE SEQUENCE [LARGE SCALE GENOMIC DNA]</scope>
    <source>
        <strain evidence="3">Houghton</strain>
    </source>
</reference>
<dbReference type="Proteomes" id="UP000018201">
    <property type="component" value="Unassembled WGS sequence"/>
</dbReference>
<feature type="compositionally biased region" description="Polar residues" evidence="2">
    <location>
        <begin position="21"/>
        <end position="35"/>
    </location>
</feature>
<name>U6G5U7_9EIME</name>
<evidence type="ECO:0000313" key="3">
    <source>
        <dbReference type="EMBL" id="CDI73999.1"/>
    </source>
</evidence>
<evidence type="ECO:0008006" key="5">
    <source>
        <dbReference type="Google" id="ProtNLM"/>
    </source>
</evidence>
<evidence type="ECO:0000313" key="4">
    <source>
        <dbReference type="Proteomes" id="UP000018201"/>
    </source>
</evidence>
<feature type="coiled-coil region" evidence="1">
    <location>
        <begin position="1236"/>
        <end position="1263"/>
    </location>
</feature>
<dbReference type="SUPFAM" id="SSF81383">
    <property type="entry name" value="F-box domain"/>
    <property type="match status" value="1"/>
</dbReference>
<feature type="compositionally biased region" description="Low complexity" evidence="2">
    <location>
        <begin position="1599"/>
        <end position="1609"/>
    </location>
</feature>
<dbReference type="OrthoDB" id="346483at2759"/>
<feature type="region of interest" description="Disordered" evidence="2">
    <location>
        <begin position="286"/>
        <end position="317"/>
    </location>
</feature>
<evidence type="ECO:0000256" key="1">
    <source>
        <dbReference type="SAM" id="Coils"/>
    </source>
</evidence>
<dbReference type="EMBL" id="HG689386">
    <property type="protein sequence ID" value="CDI73999.1"/>
    <property type="molecule type" value="Genomic_DNA"/>
</dbReference>
<dbReference type="VEuPathDB" id="ToxoDB:EPH_0001110"/>
<dbReference type="InterPro" id="IPR036047">
    <property type="entry name" value="F-box-like_dom_sf"/>
</dbReference>
<feature type="region of interest" description="Disordered" evidence="2">
    <location>
        <begin position="1"/>
        <end position="48"/>
    </location>
</feature>
<feature type="compositionally biased region" description="Basic and acidic residues" evidence="2">
    <location>
        <begin position="1566"/>
        <end position="1582"/>
    </location>
</feature>
<accession>U6G5U7</accession>
<feature type="compositionally biased region" description="Low complexity" evidence="2">
    <location>
        <begin position="299"/>
        <end position="310"/>
    </location>
</feature>
<reference evidence="3" key="1">
    <citation type="submission" date="2013-10" db="EMBL/GenBank/DDBJ databases">
        <title>Genomic analysis of the causative agents of coccidiosis in chickens.</title>
        <authorList>
            <person name="Reid A.J."/>
            <person name="Blake D."/>
            <person name="Billington K."/>
            <person name="Browne H."/>
            <person name="Dunn M."/>
            <person name="Hung S."/>
            <person name="Kawahara F."/>
            <person name="Miranda-Saavedra D."/>
            <person name="Mourier T."/>
            <person name="Nagra H."/>
            <person name="Otto T.D."/>
            <person name="Rawlings N."/>
            <person name="Sanchez A."/>
            <person name="Sanders M."/>
            <person name="Subramaniam C."/>
            <person name="Tay Y."/>
            <person name="Dear P."/>
            <person name="Doerig C."/>
            <person name="Gruber A."/>
            <person name="Parkinson J."/>
            <person name="Shirley M."/>
            <person name="Wan K.L."/>
            <person name="Berriman M."/>
            <person name="Tomley F."/>
            <person name="Pain A."/>
        </authorList>
    </citation>
    <scope>NUCLEOTIDE SEQUENCE [LARGE SCALE GENOMIC DNA]</scope>
    <source>
        <strain evidence="3">Houghton</strain>
    </source>
</reference>
<feature type="region of interest" description="Disordered" evidence="2">
    <location>
        <begin position="1543"/>
        <end position="1648"/>
    </location>
</feature>
<protein>
    <recommendedName>
        <fullName evidence="5">F-box domain-containing protein</fullName>
    </recommendedName>
</protein>
<proteinExistence type="predicted"/>
<organism evidence="3 4">
    <name type="scientific">Eimeria praecox</name>
    <dbReference type="NCBI Taxonomy" id="51316"/>
    <lineage>
        <taxon>Eukaryota</taxon>
        <taxon>Sar</taxon>
        <taxon>Alveolata</taxon>
        <taxon>Apicomplexa</taxon>
        <taxon>Conoidasida</taxon>
        <taxon>Coccidia</taxon>
        <taxon>Eucoccidiorida</taxon>
        <taxon>Eimeriorina</taxon>
        <taxon>Eimeriidae</taxon>
        <taxon>Eimeria</taxon>
    </lineage>
</organism>
<gene>
    <name evidence="3" type="ORF">EPH_0001110</name>
</gene>
<evidence type="ECO:0000256" key="2">
    <source>
        <dbReference type="SAM" id="MobiDB-lite"/>
    </source>
</evidence>
<feature type="compositionally biased region" description="Low complexity" evidence="2">
    <location>
        <begin position="1"/>
        <end position="13"/>
    </location>
</feature>
<feature type="region of interest" description="Disordered" evidence="2">
    <location>
        <begin position="423"/>
        <end position="452"/>
    </location>
</feature>
<keyword evidence="1" id="KW-0175">Coiled coil</keyword>
<sequence length="1668" mass="183140">MNGSSRTSGSRSNDIADETSDASNARDNLTSLRSSISRDTENTNSTYGKLSPFSNVPDALVAFILRFLPQHERIKVGSVVCRRWLHLIRSCLCQSDTTLRISPPAFRHLPPEALRACIRAIAIYSRHAKLVIGYVVPMAVESGEYPEFLFLRSLFRELSDVRSISISLGCPLTARMLGDAFAGVVQRSADTLTSLEIWEAELAEATLTALAAMPPPWKTCSQQAKELGSAYLATAQALETSVGPHVLRRDPCLRVERPNRLPQPCGMLVATAQVLRERLTRISHTSFSASEAEADTSRLQRLQQQQQQQQRDLHMVSEHSPYRTTGSLQEGGYTALPCNLDIGQDRFKGIHKGELRRRIADIKNCCCCITAAETALRIWRRFEGVRLVLPRLRTLAAGSWRLLQVMHCPNLEELNLTANTAAPHRDAPSRLQQQRQRQHHRQQPPQHGQPDYSHLTMALQDWADRISGSGGPRTVSASTGHSESALQELLHFLLRSGYSLRQLHGSYAVGPLNESLLQSISTAGNALVSAGGPACGPPDISARLRSLAAAAAPPGRGQRLACGGFFSAALAAADAILNPQASAHPQPYDLPLPVAPLSAVAGRTASESDNGQARGNKPMDVAVTNYAVLASEAADSLFAAAAGLCAAAGDGCRHIRHCPNECCAIPCAWGSEEKLLLVLLPKLRVARSADFLLLSCLLLPRLEELRLPETWGSVLSKPIPGFPLLWAYLCTYGRSLRALDVKGTAPPLAAFLGAGTTAQPLPFHILPFEALATKALQRLLLVHRAHPLMDPANILKINTPASTCPEGALSTSAAAAGVSAGIAELAARTVADIWHRRSTSSQQKRWQIDCQDVNCEVGQGGGFVEELVGIDVHPITGEELPCAPRRGDSRWSSSQGASDALRRDVNSAKPLFGLRFGQLKHLQCHSSFLPYLAEPLPQCGSLEGLNTEGESDSVTWFVALLKGIERLCVRESCLNPSRRRSRAPPPVALEMEEEGTPNFRSHPKVTLHIRKYTGTAFFFTPSLSCPNLQELQVQRGDDDFDSFLAGGGACNLQVLHYEGRLFGGAGAATPRTLVASHELRVIRNTERSDEDAQRLLEVLRLPSSFSPLEGSPFASLRELHVCTLDARVVVRLALAAASAVNPFLSCAWRRVLDKRKAERLQQLQRKQQLWIQRTQTQRDSEAVRLLARQRRLYEEYSSRRRRLRRLSSVMAVRQERFEGTSEGPQRSQQREYEETHRRLTREMTSMRQHLQQLQRRLESLAATNIGNRASTSAPQEHHQLQRYHRFREGLERLRRLHSHHQRLVALRRLLQISGTDAVLYPLEPLPGVSEFRGANEFEAARRKLRAQRGRESDFGCSRSWCFWGCHRAVAALSQLLPHLRTCVVQRLRGNAASLRLLLRGLPRLEVFAVAEEQTSRRRHRLLQLVSNLGFTVRRGPLVIPALHNDLVTVSTISRQFWISSRGPAGRRASAASVAAADLLAHELLGRLGSSSSGQRAPPSQAHTGDTLFSSTSYAISPALSCGIGGTAGAGCLAAEGLIAPGSATQTPAKEPLASSTSCGHQGTPVFEKRKRPETDEAPKQEEAVVSPQRMAGNARTNQASARSSLRSLRCSIYTRKRPRESISRPVSASTSKRRRRRRGEGGDAAVDVRQDIQMARGLAEELEEQLTS</sequence>
<keyword evidence="4" id="KW-1185">Reference proteome</keyword>
<feature type="compositionally biased region" description="Polar residues" evidence="2">
    <location>
        <begin position="1543"/>
        <end position="1560"/>
    </location>
</feature>
<feature type="region of interest" description="Disordered" evidence="2">
    <location>
        <begin position="1215"/>
        <end position="1236"/>
    </location>
</feature>